<dbReference type="EMBL" id="PEZW01000010">
    <property type="protein sequence ID" value="PIS07811.1"/>
    <property type="molecule type" value="Genomic_DNA"/>
</dbReference>
<comment type="caution">
    <text evidence="1">The sequence shown here is derived from an EMBL/GenBank/DDBJ whole genome shotgun (WGS) entry which is preliminary data.</text>
</comment>
<proteinExistence type="predicted"/>
<dbReference type="GO" id="GO:0016757">
    <property type="term" value="F:glycosyltransferase activity"/>
    <property type="evidence" value="ECO:0007669"/>
    <property type="project" value="TreeGrafter"/>
</dbReference>
<dbReference type="SUPFAM" id="SSF53756">
    <property type="entry name" value="UDP-Glycosyltransferase/glycogen phosphorylase"/>
    <property type="match status" value="1"/>
</dbReference>
<organism evidence="1 2">
    <name type="scientific">Candidatus Berkelbacteria bacterium CG10_big_fil_rev_8_21_14_0_10_43_13</name>
    <dbReference type="NCBI Taxonomy" id="1974514"/>
    <lineage>
        <taxon>Bacteria</taxon>
        <taxon>Candidatus Berkelbacteria</taxon>
    </lineage>
</organism>
<evidence type="ECO:0000313" key="2">
    <source>
        <dbReference type="Proteomes" id="UP000231382"/>
    </source>
</evidence>
<evidence type="ECO:0000313" key="1">
    <source>
        <dbReference type="EMBL" id="PIS07811.1"/>
    </source>
</evidence>
<gene>
    <name evidence="1" type="ORF">COT78_01560</name>
</gene>
<sequence length="433" mass="50044">MSSQKIIALVSNDKVGKVMAGPGIRYFNLAKTLAKHFSVVLFVPDSCDLVDTNFRIKTYDPRHSSKDISRQLGNTDYLIAQSLRPPLLYSVKRKGIRYIADLYDPLTIEVLEYTAFDKIKTRQNVFDFSYYSLCLQLDAADHILCASEKQKDFYLGLLSDRRLINSTSYLESPDFSKFISILPFGLSADQPVAKNKNRLEEKFPQIKKTDKIIYWGGGIWNWFDSLSVVKAVEQISKKRGDIKLFFLGVRHPNPKIKDMEMAQKTLDYCEKNGLTNKSVFFNFEWTPYEERVDYLTRADIGISTHFNNLETRFSFRTRILDYLWADLPIVLTKGDSFADLAEKHNLGKVVDYTDPSGIATAILEILNNRDINSKLKNNIDSFKKRFIWDNLADNLVTVIKKDEITTKKLPFQQYMINSYKFYRAGAKKKFSKK</sequence>
<reference evidence="2" key="1">
    <citation type="submission" date="2017-09" db="EMBL/GenBank/DDBJ databases">
        <title>Depth-based differentiation of microbial function through sediment-hosted aquifers and enrichment of novel symbionts in the deep terrestrial subsurface.</title>
        <authorList>
            <person name="Probst A.J."/>
            <person name="Ladd B."/>
            <person name="Jarett J.K."/>
            <person name="Geller-Mcgrath D.E."/>
            <person name="Sieber C.M.K."/>
            <person name="Emerson J.B."/>
            <person name="Anantharaman K."/>
            <person name="Thomas B.C."/>
            <person name="Malmstrom R."/>
            <person name="Stieglmeier M."/>
            <person name="Klingl A."/>
            <person name="Woyke T."/>
            <person name="Ryan C.M."/>
            <person name="Banfield J.F."/>
        </authorList>
    </citation>
    <scope>NUCLEOTIDE SEQUENCE [LARGE SCALE GENOMIC DNA]</scope>
</reference>
<protein>
    <recommendedName>
        <fullName evidence="3">Glycosyl transferase family 1 domain-containing protein</fullName>
    </recommendedName>
</protein>
<dbReference type="PANTHER" id="PTHR12526">
    <property type="entry name" value="GLYCOSYLTRANSFERASE"/>
    <property type="match status" value="1"/>
</dbReference>
<name>A0A2H0W6V8_9BACT</name>
<evidence type="ECO:0008006" key="3">
    <source>
        <dbReference type="Google" id="ProtNLM"/>
    </source>
</evidence>
<dbReference type="Gene3D" id="3.40.50.2000">
    <property type="entry name" value="Glycogen Phosphorylase B"/>
    <property type="match status" value="1"/>
</dbReference>
<dbReference type="Proteomes" id="UP000231382">
    <property type="component" value="Unassembled WGS sequence"/>
</dbReference>
<dbReference type="AlphaFoldDB" id="A0A2H0W6V8"/>
<dbReference type="Pfam" id="PF13692">
    <property type="entry name" value="Glyco_trans_1_4"/>
    <property type="match status" value="1"/>
</dbReference>
<dbReference type="PANTHER" id="PTHR12526:SF635">
    <property type="entry name" value="GLYCOSYL TRANSFERASE GROUP 1"/>
    <property type="match status" value="1"/>
</dbReference>
<accession>A0A2H0W6V8</accession>